<protein>
    <recommendedName>
        <fullName evidence="4">BNR/Asp-box repeat-containing protein</fullName>
    </recommendedName>
</protein>
<feature type="compositionally biased region" description="Polar residues" evidence="1">
    <location>
        <begin position="1"/>
        <end position="23"/>
    </location>
</feature>
<dbReference type="InterPro" id="IPR015943">
    <property type="entry name" value="WD40/YVTN_repeat-like_dom_sf"/>
</dbReference>
<keyword evidence="2" id="KW-0812">Transmembrane</keyword>
<gene>
    <name evidence="3" type="ORF">Aca07nite_71970</name>
</gene>
<dbReference type="InterPro" id="IPR054817">
    <property type="entry name" value="Glycosyl_F510_1955-like"/>
</dbReference>
<dbReference type="EMBL" id="BOMF01000136">
    <property type="protein sequence ID" value="GID49922.1"/>
    <property type="molecule type" value="Genomic_DNA"/>
</dbReference>
<evidence type="ECO:0008006" key="4">
    <source>
        <dbReference type="Google" id="ProtNLM"/>
    </source>
</evidence>
<accession>A0ABQ3WUN5</accession>
<dbReference type="CDD" id="cd15482">
    <property type="entry name" value="Sialidase_non-viral"/>
    <property type="match status" value="1"/>
</dbReference>
<evidence type="ECO:0000313" key="3">
    <source>
        <dbReference type="EMBL" id="GID49922.1"/>
    </source>
</evidence>
<comment type="caution">
    <text evidence="3">The sequence shown here is derived from an EMBL/GenBank/DDBJ whole genome shotgun (WGS) entry which is preliminary data.</text>
</comment>
<organism evidence="3">
    <name type="scientific">Actinoplanes campanulatus</name>
    <dbReference type="NCBI Taxonomy" id="113559"/>
    <lineage>
        <taxon>Bacteria</taxon>
        <taxon>Bacillati</taxon>
        <taxon>Actinomycetota</taxon>
        <taxon>Actinomycetes</taxon>
        <taxon>Micromonosporales</taxon>
        <taxon>Micromonosporaceae</taxon>
        <taxon>Actinoplanes</taxon>
    </lineage>
</organism>
<evidence type="ECO:0000256" key="1">
    <source>
        <dbReference type="SAM" id="MobiDB-lite"/>
    </source>
</evidence>
<dbReference type="SUPFAM" id="SSF110296">
    <property type="entry name" value="Oligoxyloglucan reducing end-specific cellobiohydrolase"/>
    <property type="match status" value="1"/>
</dbReference>
<proteinExistence type="predicted"/>
<reference evidence="3" key="1">
    <citation type="submission" date="2021-01" db="EMBL/GenBank/DDBJ databases">
        <title>Whole genome shotgun sequence of Actinoplanes capillaceus NBRC 16408.</title>
        <authorList>
            <person name="Komaki H."/>
            <person name="Tamura T."/>
        </authorList>
    </citation>
    <scope>NUCLEOTIDE SEQUENCE [LARGE SCALE GENOMIC DNA]</scope>
    <source>
        <strain evidence="3">NBRC 16408</strain>
    </source>
</reference>
<feature type="transmembrane region" description="Helical" evidence="2">
    <location>
        <begin position="40"/>
        <end position="60"/>
    </location>
</feature>
<keyword evidence="2" id="KW-0472">Membrane</keyword>
<sequence>MSRKASVTRTPATNRPGTRQPGRSAQRAPVRPPQRQAARWPIVAGLVVAALVSAMVVYVARSGGFGTPTAGAADDGFGHVHGMAVDHGTGKLYAATHYGLYRIDGERAAVRVSKQAQDLMGFTAAEPGRFLASGHPDADSGGPSRLGLIESTDGGVTWQTMSLSGAADFHGLRAAHNAVYGYNSADGAFMVSTDRQSWQTRSTVAMGAFVVSPTDRDTVVGVGQTGLQRSSDGGRTWTAIAGTPGFSDMVWDADAGLWGVDPDGGVWQSSDAGGSWQRRGQVPGEPHALSAHGDDLYVAVTGDEILTSGDHGATWTTHYQPN</sequence>
<keyword evidence="2" id="KW-1133">Transmembrane helix</keyword>
<dbReference type="NCBIfam" id="NF045728">
    <property type="entry name" value="glycosyl_F510_1955"/>
    <property type="match status" value="1"/>
</dbReference>
<evidence type="ECO:0000256" key="2">
    <source>
        <dbReference type="SAM" id="Phobius"/>
    </source>
</evidence>
<name>A0ABQ3WUN5_9ACTN</name>
<dbReference type="Gene3D" id="2.130.10.10">
    <property type="entry name" value="YVTN repeat-like/Quinoprotein amine dehydrogenase"/>
    <property type="match status" value="1"/>
</dbReference>
<dbReference type="RefSeq" id="WP_239141472.1">
    <property type="nucleotide sequence ID" value="NZ_BAAAGQ010000063.1"/>
</dbReference>
<feature type="region of interest" description="Disordered" evidence="1">
    <location>
        <begin position="1"/>
        <end position="36"/>
    </location>
</feature>